<feature type="non-terminal residue" evidence="1">
    <location>
        <position position="64"/>
    </location>
</feature>
<gene>
    <name evidence="1" type="ORF">NTEN_LOCUS20260</name>
</gene>
<dbReference type="EMBL" id="CADCXU010029756">
    <property type="protein sequence ID" value="CAB0015920.1"/>
    <property type="molecule type" value="Genomic_DNA"/>
</dbReference>
<sequence>MFYFRHAHDPDHLRSGVFNMFNEVFEKTKPKRLSKCVDGHSSEVVATARQSLLDTINQKLNTVM</sequence>
<accession>A0A6H5HGF7</accession>
<evidence type="ECO:0000313" key="1">
    <source>
        <dbReference type="EMBL" id="CAB0015920.1"/>
    </source>
</evidence>
<dbReference type="Proteomes" id="UP000479000">
    <property type="component" value="Unassembled WGS sequence"/>
</dbReference>
<organism evidence="1 2">
    <name type="scientific">Nesidiocoris tenuis</name>
    <dbReference type="NCBI Taxonomy" id="355587"/>
    <lineage>
        <taxon>Eukaryota</taxon>
        <taxon>Metazoa</taxon>
        <taxon>Ecdysozoa</taxon>
        <taxon>Arthropoda</taxon>
        <taxon>Hexapoda</taxon>
        <taxon>Insecta</taxon>
        <taxon>Pterygota</taxon>
        <taxon>Neoptera</taxon>
        <taxon>Paraneoptera</taxon>
        <taxon>Hemiptera</taxon>
        <taxon>Heteroptera</taxon>
        <taxon>Panheteroptera</taxon>
        <taxon>Cimicomorpha</taxon>
        <taxon>Miridae</taxon>
        <taxon>Dicyphina</taxon>
        <taxon>Nesidiocoris</taxon>
    </lineage>
</organism>
<name>A0A6H5HGF7_9HEMI</name>
<dbReference type="AlphaFoldDB" id="A0A6H5HGF7"/>
<proteinExistence type="predicted"/>
<reference evidence="1 2" key="1">
    <citation type="submission" date="2020-02" db="EMBL/GenBank/DDBJ databases">
        <authorList>
            <person name="Ferguson B K."/>
        </authorList>
    </citation>
    <scope>NUCLEOTIDE SEQUENCE [LARGE SCALE GENOMIC DNA]</scope>
</reference>
<evidence type="ECO:0000313" key="2">
    <source>
        <dbReference type="Proteomes" id="UP000479000"/>
    </source>
</evidence>
<protein>
    <submittedName>
        <fullName evidence="1">Uncharacterized protein</fullName>
    </submittedName>
</protein>
<keyword evidence="2" id="KW-1185">Reference proteome</keyword>